<keyword evidence="5" id="KW-0472">Membrane</keyword>
<keyword evidence="3" id="KW-0731">Sigma factor</keyword>
<dbReference type="SUPFAM" id="SSF88659">
    <property type="entry name" value="Sigma3 and sigma4 domains of RNA polymerase sigma factors"/>
    <property type="match status" value="1"/>
</dbReference>
<dbReference type="NCBIfam" id="TIGR02937">
    <property type="entry name" value="sigma70-ECF"/>
    <property type="match status" value="1"/>
</dbReference>
<dbReference type="InterPro" id="IPR013324">
    <property type="entry name" value="RNA_pol_sigma_r3/r4-like"/>
</dbReference>
<evidence type="ECO:0000256" key="4">
    <source>
        <dbReference type="ARBA" id="ARBA00023163"/>
    </source>
</evidence>
<dbReference type="Proteomes" id="UP000186917">
    <property type="component" value="Unassembled WGS sequence"/>
</dbReference>
<reference evidence="9" key="1">
    <citation type="submission" date="2017-01" db="EMBL/GenBank/DDBJ databases">
        <authorList>
            <person name="Varghese N."/>
            <person name="Submissions S."/>
        </authorList>
    </citation>
    <scope>NUCLEOTIDE SEQUENCE [LARGE SCALE GENOMIC DNA]</scope>
    <source>
        <strain evidence="9">DSM 21054</strain>
    </source>
</reference>
<dbReference type="GO" id="GO:0006352">
    <property type="term" value="P:DNA-templated transcription initiation"/>
    <property type="evidence" value="ECO:0007669"/>
    <property type="project" value="InterPro"/>
</dbReference>
<dbReference type="PANTHER" id="PTHR43133:SF46">
    <property type="entry name" value="RNA POLYMERASE SIGMA-70 FACTOR ECF SUBFAMILY"/>
    <property type="match status" value="1"/>
</dbReference>
<feature type="domain" description="RNA polymerase sigma factor 70 region 4 type 2" evidence="7">
    <location>
        <begin position="125"/>
        <end position="176"/>
    </location>
</feature>
<evidence type="ECO:0000256" key="2">
    <source>
        <dbReference type="ARBA" id="ARBA00023015"/>
    </source>
</evidence>
<keyword evidence="9" id="KW-1185">Reference proteome</keyword>
<dbReference type="InterPro" id="IPR007627">
    <property type="entry name" value="RNA_pol_sigma70_r2"/>
</dbReference>
<dbReference type="KEGG" id="fln:FLA_3102"/>
<dbReference type="GO" id="GO:0016987">
    <property type="term" value="F:sigma factor activity"/>
    <property type="evidence" value="ECO:0007669"/>
    <property type="project" value="UniProtKB-KW"/>
</dbReference>
<dbReference type="InterPro" id="IPR013249">
    <property type="entry name" value="RNA_pol_sigma70_r4_t2"/>
</dbReference>
<dbReference type="Gene3D" id="1.10.1740.10">
    <property type="match status" value="1"/>
</dbReference>
<evidence type="ECO:0000313" key="8">
    <source>
        <dbReference type="EMBL" id="SIS95244.1"/>
    </source>
</evidence>
<dbReference type="Pfam" id="PF04542">
    <property type="entry name" value="Sigma70_r2"/>
    <property type="match status" value="1"/>
</dbReference>
<dbReference type="InterPro" id="IPR014284">
    <property type="entry name" value="RNA_pol_sigma-70_dom"/>
</dbReference>
<gene>
    <name evidence="8" type="ORF">SAMN05421788_102287</name>
</gene>
<dbReference type="STRING" id="477680.SAMN05421788_102287"/>
<keyword evidence="5" id="KW-0812">Transmembrane</keyword>
<dbReference type="RefSeq" id="WP_076377930.1">
    <property type="nucleotide sequence ID" value="NZ_AP017422.1"/>
</dbReference>
<dbReference type="GO" id="GO:0003677">
    <property type="term" value="F:DNA binding"/>
    <property type="evidence" value="ECO:0007669"/>
    <property type="project" value="InterPro"/>
</dbReference>
<protein>
    <submittedName>
        <fullName evidence="8">RNA polymerase sigma-70 factor, ECF subfamily</fullName>
    </submittedName>
</protein>
<dbReference type="SUPFAM" id="SSF88946">
    <property type="entry name" value="Sigma2 domain of RNA polymerase sigma factors"/>
    <property type="match status" value="1"/>
</dbReference>
<dbReference type="AlphaFoldDB" id="A0A173MHJ1"/>
<sequence>MNRSLIHTEKEELVRALKKGDEKAFSRFFDEFYAPLFYYSRHLVREEEEAKDIVLTSLYKCWERRGQFEQYQHVKSFLYLVVRNAGLNFLKKEQRDASRFHEFLLSANLVEQEDDYLATEAEVLKRVYKAVEALPDKCRRVFELTYLEEKSVGEIAALLQITPANVSVQRHRAVQLLRLALADAPLALIYLFLILEKY</sequence>
<dbReference type="InterPro" id="IPR036388">
    <property type="entry name" value="WH-like_DNA-bd_sf"/>
</dbReference>
<evidence type="ECO:0000256" key="1">
    <source>
        <dbReference type="ARBA" id="ARBA00010641"/>
    </source>
</evidence>
<accession>A0A173MHJ1</accession>
<feature type="domain" description="RNA polymerase sigma-70 region 2" evidence="6">
    <location>
        <begin position="29"/>
        <end position="95"/>
    </location>
</feature>
<evidence type="ECO:0000256" key="5">
    <source>
        <dbReference type="SAM" id="Phobius"/>
    </source>
</evidence>
<dbReference type="Pfam" id="PF08281">
    <property type="entry name" value="Sigma70_r4_2"/>
    <property type="match status" value="1"/>
</dbReference>
<evidence type="ECO:0000259" key="7">
    <source>
        <dbReference type="Pfam" id="PF08281"/>
    </source>
</evidence>
<dbReference type="InterPro" id="IPR013325">
    <property type="entry name" value="RNA_pol_sigma_r2"/>
</dbReference>
<evidence type="ECO:0000259" key="6">
    <source>
        <dbReference type="Pfam" id="PF04542"/>
    </source>
</evidence>
<dbReference type="EMBL" id="FTOR01000002">
    <property type="protein sequence ID" value="SIS95244.1"/>
    <property type="molecule type" value="Genomic_DNA"/>
</dbReference>
<comment type="similarity">
    <text evidence="1">Belongs to the sigma-70 factor family. ECF subfamily.</text>
</comment>
<dbReference type="PANTHER" id="PTHR43133">
    <property type="entry name" value="RNA POLYMERASE ECF-TYPE SIGMA FACTO"/>
    <property type="match status" value="1"/>
</dbReference>
<dbReference type="Gene3D" id="1.10.10.10">
    <property type="entry name" value="Winged helix-like DNA-binding domain superfamily/Winged helix DNA-binding domain"/>
    <property type="match status" value="1"/>
</dbReference>
<keyword evidence="4" id="KW-0804">Transcription</keyword>
<name>A0A173MHJ1_9BACT</name>
<organism evidence="8 9">
    <name type="scientific">Filimonas lacunae</name>
    <dbReference type="NCBI Taxonomy" id="477680"/>
    <lineage>
        <taxon>Bacteria</taxon>
        <taxon>Pseudomonadati</taxon>
        <taxon>Bacteroidota</taxon>
        <taxon>Chitinophagia</taxon>
        <taxon>Chitinophagales</taxon>
        <taxon>Chitinophagaceae</taxon>
        <taxon>Filimonas</taxon>
    </lineage>
</organism>
<feature type="transmembrane region" description="Helical" evidence="5">
    <location>
        <begin position="176"/>
        <end position="195"/>
    </location>
</feature>
<keyword evidence="5" id="KW-1133">Transmembrane helix</keyword>
<keyword evidence="2" id="KW-0805">Transcription regulation</keyword>
<evidence type="ECO:0000256" key="3">
    <source>
        <dbReference type="ARBA" id="ARBA00023082"/>
    </source>
</evidence>
<evidence type="ECO:0000313" key="9">
    <source>
        <dbReference type="Proteomes" id="UP000186917"/>
    </source>
</evidence>
<proteinExistence type="inferred from homology"/>
<dbReference type="InterPro" id="IPR039425">
    <property type="entry name" value="RNA_pol_sigma-70-like"/>
</dbReference>